<proteinExistence type="predicted"/>
<evidence type="ECO:0000313" key="1">
    <source>
        <dbReference type="EMBL" id="GGK70084.1"/>
    </source>
</evidence>
<accession>A0ABQ2FBN5</accession>
<dbReference type="SUPFAM" id="SSF81301">
    <property type="entry name" value="Nucleotidyltransferase"/>
    <property type="match status" value="1"/>
</dbReference>
<dbReference type="Proteomes" id="UP000662111">
    <property type="component" value="Unassembled WGS sequence"/>
</dbReference>
<organism evidence="1 2">
    <name type="scientific">Ornithinimicrobium pekingense</name>
    <dbReference type="NCBI Taxonomy" id="384677"/>
    <lineage>
        <taxon>Bacteria</taxon>
        <taxon>Bacillati</taxon>
        <taxon>Actinomycetota</taxon>
        <taxon>Actinomycetes</taxon>
        <taxon>Micrococcales</taxon>
        <taxon>Ornithinimicrobiaceae</taxon>
        <taxon>Ornithinimicrobium</taxon>
    </lineage>
</organism>
<dbReference type="RefSeq" id="WP_156875742.1">
    <property type="nucleotide sequence ID" value="NZ_BMLB01000003.1"/>
</dbReference>
<sequence length="199" mass="21460">MGSGEVQPILDALKTVAVALKEESVPFALAGGYAVYARGGADSRHDADVVILEEDEHRARTALRGRGLEVLEPPEDWLFKVRHGGEQVDVIFRLASGPVDAALLGRATEMSVDSVRMPVMSATDLLVSKLSALTEHYCDLSPILAAVRSLREQLDVELVHSACRDSPFARAALGLACDLDLLPPVTTGPLPDRREETRP</sequence>
<comment type="caution">
    <text evidence="1">The sequence shown here is derived from an EMBL/GenBank/DDBJ whole genome shotgun (WGS) entry which is preliminary data.</text>
</comment>
<dbReference type="InterPro" id="IPR043519">
    <property type="entry name" value="NT_sf"/>
</dbReference>
<evidence type="ECO:0008006" key="3">
    <source>
        <dbReference type="Google" id="ProtNLM"/>
    </source>
</evidence>
<reference evidence="2" key="1">
    <citation type="journal article" date="2019" name="Int. J. Syst. Evol. Microbiol.">
        <title>The Global Catalogue of Microorganisms (GCM) 10K type strain sequencing project: providing services to taxonomists for standard genome sequencing and annotation.</title>
        <authorList>
            <consortium name="The Broad Institute Genomics Platform"/>
            <consortium name="The Broad Institute Genome Sequencing Center for Infectious Disease"/>
            <person name="Wu L."/>
            <person name="Ma J."/>
        </authorList>
    </citation>
    <scope>NUCLEOTIDE SEQUENCE [LARGE SCALE GENOMIC DNA]</scope>
    <source>
        <strain evidence="2">CGMCC 1.5362</strain>
    </source>
</reference>
<keyword evidence="2" id="KW-1185">Reference proteome</keyword>
<dbReference type="EMBL" id="BMLB01000003">
    <property type="protein sequence ID" value="GGK70084.1"/>
    <property type="molecule type" value="Genomic_DNA"/>
</dbReference>
<protein>
    <recommendedName>
        <fullName evidence="3">Nucleotidyltransferase family protein</fullName>
    </recommendedName>
</protein>
<dbReference type="Gene3D" id="3.30.460.40">
    <property type="match status" value="1"/>
</dbReference>
<evidence type="ECO:0000313" key="2">
    <source>
        <dbReference type="Proteomes" id="UP000662111"/>
    </source>
</evidence>
<name>A0ABQ2FBN5_9MICO</name>
<gene>
    <name evidence="1" type="ORF">GCM10011509_18130</name>
</gene>